<keyword evidence="1" id="KW-0472">Membrane</keyword>
<name>A0A443JE69_9RHOB</name>
<dbReference type="RefSeq" id="WP_128209680.1">
    <property type="nucleotide sequence ID" value="NZ_JBHRSO010000024.1"/>
</dbReference>
<evidence type="ECO:0000313" key="2">
    <source>
        <dbReference type="EMBL" id="RWR18828.1"/>
    </source>
</evidence>
<organism evidence="2 3">
    <name type="scientific">Paenirhodobacter populi</name>
    <dbReference type="NCBI Taxonomy" id="2306993"/>
    <lineage>
        <taxon>Bacteria</taxon>
        <taxon>Pseudomonadati</taxon>
        <taxon>Pseudomonadota</taxon>
        <taxon>Alphaproteobacteria</taxon>
        <taxon>Rhodobacterales</taxon>
        <taxon>Rhodobacter group</taxon>
        <taxon>Paenirhodobacter</taxon>
    </lineage>
</organism>
<feature type="transmembrane region" description="Helical" evidence="1">
    <location>
        <begin position="35"/>
        <end position="53"/>
    </location>
</feature>
<accession>A0A443JE69</accession>
<keyword evidence="1" id="KW-1133">Transmembrane helix</keyword>
<proteinExistence type="predicted"/>
<dbReference type="AlphaFoldDB" id="A0A443JE69"/>
<reference evidence="2 3" key="2">
    <citation type="submission" date="2019-01" db="EMBL/GenBank/DDBJ databases">
        <authorList>
            <person name="Li Y."/>
        </authorList>
    </citation>
    <scope>NUCLEOTIDE SEQUENCE [LARGE SCALE GENOMIC DNA]</scope>
    <source>
        <strain evidence="2 3">SK2B-1</strain>
    </source>
</reference>
<reference evidence="2 3" key="1">
    <citation type="submission" date="2019-01" db="EMBL/GenBank/DDBJ databases">
        <title>Sinorhodobacter populi sp. nov. isolated from the symptomatic bark tissue of Populus euramericana canker.</title>
        <authorList>
            <person name="Xu G."/>
        </authorList>
    </citation>
    <scope>NUCLEOTIDE SEQUENCE [LARGE SCALE GENOMIC DNA]</scope>
    <source>
        <strain evidence="2 3">SK2B-1</strain>
    </source>
</reference>
<evidence type="ECO:0000256" key="1">
    <source>
        <dbReference type="SAM" id="Phobius"/>
    </source>
</evidence>
<sequence>MKPIIGALAGAIIAYLGSAFVLWNLNPGEWAEAQRGATAFFSGLFAFVGALFAKISELMP</sequence>
<evidence type="ECO:0000313" key="3">
    <source>
        <dbReference type="Proteomes" id="UP000284476"/>
    </source>
</evidence>
<keyword evidence="1" id="KW-0812">Transmembrane</keyword>
<comment type="caution">
    <text evidence="2">The sequence shown here is derived from an EMBL/GenBank/DDBJ whole genome shotgun (WGS) entry which is preliminary data.</text>
</comment>
<dbReference type="Proteomes" id="UP000284476">
    <property type="component" value="Unassembled WGS sequence"/>
</dbReference>
<protein>
    <submittedName>
        <fullName evidence="2">Uncharacterized protein</fullName>
    </submittedName>
</protein>
<gene>
    <name evidence="2" type="ORF">D2T30_15835</name>
</gene>
<dbReference type="EMBL" id="SAUZ01000018">
    <property type="protein sequence ID" value="RWR18828.1"/>
    <property type="molecule type" value="Genomic_DNA"/>
</dbReference>